<dbReference type="Proteomes" id="UP000027195">
    <property type="component" value="Unassembled WGS sequence"/>
</dbReference>
<dbReference type="PANTHER" id="PTHR19848">
    <property type="entry name" value="WD40 REPEAT PROTEIN"/>
    <property type="match status" value="1"/>
</dbReference>
<protein>
    <submittedName>
        <fullName evidence="4">Uncharacterized protein</fullName>
    </submittedName>
</protein>
<dbReference type="OrthoDB" id="10257301at2759"/>
<keyword evidence="5" id="KW-1185">Reference proteome</keyword>
<dbReference type="AlphaFoldDB" id="A0A067N3W3"/>
<dbReference type="PROSITE" id="PS50294">
    <property type="entry name" value="WD_REPEATS_REGION"/>
    <property type="match status" value="1"/>
</dbReference>
<dbReference type="InParanoid" id="A0A067N3W3"/>
<dbReference type="Pfam" id="PF00400">
    <property type="entry name" value="WD40"/>
    <property type="match status" value="2"/>
</dbReference>
<dbReference type="InterPro" id="IPR036322">
    <property type="entry name" value="WD40_repeat_dom_sf"/>
</dbReference>
<evidence type="ECO:0000256" key="2">
    <source>
        <dbReference type="ARBA" id="ARBA00022737"/>
    </source>
</evidence>
<reference evidence="5" key="1">
    <citation type="journal article" date="2014" name="Proc. Natl. Acad. Sci. U.S.A.">
        <title>Extensive sampling of basidiomycete genomes demonstrates inadequacy of the white-rot/brown-rot paradigm for wood decay fungi.</title>
        <authorList>
            <person name="Riley R."/>
            <person name="Salamov A.A."/>
            <person name="Brown D.W."/>
            <person name="Nagy L.G."/>
            <person name="Floudas D."/>
            <person name="Held B.W."/>
            <person name="Levasseur A."/>
            <person name="Lombard V."/>
            <person name="Morin E."/>
            <person name="Otillar R."/>
            <person name="Lindquist E.A."/>
            <person name="Sun H."/>
            <person name="LaButti K.M."/>
            <person name="Schmutz J."/>
            <person name="Jabbour D."/>
            <person name="Luo H."/>
            <person name="Baker S.E."/>
            <person name="Pisabarro A.G."/>
            <person name="Walton J.D."/>
            <person name="Blanchette R.A."/>
            <person name="Henrissat B."/>
            <person name="Martin F."/>
            <person name="Cullen D."/>
            <person name="Hibbett D.S."/>
            <person name="Grigoriev I.V."/>
        </authorList>
    </citation>
    <scope>NUCLEOTIDE SEQUENCE [LARGE SCALE GENOMIC DNA]</scope>
    <source>
        <strain evidence="5">FD-172 SS1</strain>
    </source>
</reference>
<dbReference type="STRING" id="930990.A0A067N3W3"/>
<evidence type="ECO:0000256" key="3">
    <source>
        <dbReference type="PROSITE-ProRule" id="PRU00221"/>
    </source>
</evidence>
<dbReference type="SUPFAM" id="SSF50978">
    <property type="entry name" value="WD40 repeat-like"/>
    <property type="match status" value="1"/>
</dbReference>
<dbReference type="InterPro" id="IPR019775">
    <property type="entry name" value="WD40_repeat_CS"/>
</dbReference>
<dbReference type="HOGENOM" id="CLU_037051_3_0_1"/>
<name>A0A067N3W3_BOTB1</name>
<dbReference type="PANTHER" id="PTHR19848:SF8">
    <property type="entry name" value="F-BOX AND WD REPEAT DOMAIN CONTAINING 7"/>
    <property type="match status" value="1"/>
</dbReference>
<dbReference type="Gene3D" id="2.130.10.10">
    <property type="entry name" value="YVTN repeat-like/Quinoprotein amine dehydrogenase"/>
    <property type="match status" value="2"/>
</dbReference>
<dbReference type="SMART" id="SM00320">
    <property type="entry name" value="WD40"/>
    <property type="match status" value="5"/>
</dbReference>
<organism evidence="4 5">
    <name type="scientific">Botryobasidium botryosum (strain FD-172 SS1)</name>
    <dbReference type="NCBI Taxonomy" id="930990"/>
    <lineage>
        <taxon>Eukaryota</taxon>
        <taxon>Fungi</taxon>
        <taxon>Dikarya</taxon>
        <taxon>Basidiomycota</taxon>
        <taxon>Agaricomycotina</taxon>
        <taxon>Agaricomycetes</taxon>
        <taxon>Cantharellales</taxon>
        <taxon>Botryobasidiaceae</taxon>
        <taxon>Botryobasidium</taxon>
    </lineage>
</organism>
<dbReference type="PROSITE" id="PS00678">
    <property type="entry name" value="WD_REPEATS_1"/>
    <property type="match status" value="1"/>
</dbReference>
<evidence type="ECO:0000256" key="1">
    <source>
        <dbReference type="ARBA" id="ARBA00022574"/>
    </source>
</evidence>
<evidence type="ECO:0000313" key="4">
    <source>
        <dbReference type="EMBL" id="KDQ18802.1"/>
    </source>
</evidence>
<accession>A0A067N3W3</accession>
<gene>
    <name evidence="4" type="ORF">BOTBODRAFT_476482</name>
</gene>
<keyword evidence="2" id="KW-0677">Repeat</keyword>
<dbReference type="EMBL" id="KL198020">
    <property type="protein sequence ID" value="KDQ18802.1"/>
    <property type="molecule type" value="Genomic_DNA"/>
</dbReference>
<dbReference type="PROSITE" id="PS50082">
    <property type="entry name" value="WD_REPEATS_2"/>
    <property type="match status" value="1"/>
</dbReference>
<evidence type="ECO:0000313" key="5">
    <source>
        <dbReference type="Proteomes" id="UP000027195"/>
    </source>
</evidence>
<proteinExistence type="predicted"/>
<feature type="repeat" description="WD" evidence="3">
    <location>
        <begin position="197"/>
        <end position="238"/>
    </location>
</feature>
<keyword evidence="1 3" id="KW-0853">WD repeat</keyword>
<dbReference type="InterPro" id="IPR015943">
    <property type="entry name" value="WD40/YVTN_repeat-like_dom_sf"/>
</dbReference>
<sequence>MATSEGILSLAQVTIQHDFQQVIEDVRDGKIYGEDFWVSCYSQGRNSVHGKVSVSRDEDDEVSVVPKGGLGLQRTGELTWTASCPSLDIDNVTLRCPKRTLDPQPPKDSTAITAFDVSPDCTLLATGHSAGTLTLSSAVVSSNIPPRKSKPHLSTILSLRFFPSSRVLLSASADFSLAVISADLESTLEPLSVVRMLKGHSKGVTGSEIVERGRNVLSCSRDGTVKLWDVGGGQTIRTMGVDKYSAINGISIGDTISNWSAPPVSQPSDNEEQPVPATLDEREVGTSSKLLFCALQSGRFQALELGTKLPIYLSPSSTTGPLQCIAYSSQHSRLATGSSTGVVTLYDIRSLSSPLYTFRRNTASIEDLVFTPTGQIVVATDDGLPYRADVPTGAPRVIEELVGGNCDAVRAIAVGMNDDVWTAWDDGLIRRY</sequence>
<dbReference type="InterPro" id="IPR001680">
    <property type="entry name" value="WD40_rpt"/>
</dbReference>